<evidence type="ECO:0000313" key="3">
    <source>
        <dbReference type="Proteomes" id="UP000288395"/>
    </source>
</evidence>
<evidence type="ECO:0000313" key="2">
    <source>
        <dbReference type="EMBL" id="RUO20068.1"/>
    </source>
</evidence>
<proteinExistence type="predicted"/>
<accession>A0A432VUB3</accession>
<name>A0A432VUB3_9GAMM</name>
<sequence>MHAEEKQRVLGFGGFFFKAEDPAALAQWYEEHLGVTKTPTTYEEEPWNQEGGNTVFGVFRNTTSYFGDAEQQWMLNFRVADLDAMVAQLRGAGIEVEVDPTEYPNGWFARLADPEGNPIQLWQEKIVSPSDQ</sequence>
<dbReference type="InterPro" id="IPR052164">
    <property type="entry name" value="Anthracycline_SecMetBiosynth"/>
</dbReference>
<gene>
    <name evidence="2" type="ORF">CWE08_08630</name>
</gene>
<keyword evidence="3" id="KW-1185">Reference proteome</keyword>
<dbReference type="PANTHER" id="PTHR33993">
    <property type="entry name" value="GLYOXALASE-RELATED"/>
    <property type="match status" value="1"/>
</dbReference>
<dbReference type="InterPro" id="IPR037523">
    <property type="entry name" value="VOC_core"/>
</dbReference>
<dbReference type="InterPro" id="IPR029068">
    <property type="entry name" value="Glyas_Bleomycin-R_OHBP_Dase"/>
</dbReference>
<dbReference type="Gene3D" id="3.10.180.10">
    <property type="entry name" value="2,3-Dihydroxybiphenyl 1,2-Dioxygenase, domain 1"/>
    <property type="match status" value="1"/>
</dbReference>
<comment type="caution">
    <text evidence="2">The sequence shown here is derived from an EMBL/GenBank/DDBJ whole genome shotgun (WGS) entry which is preliminary data.</text>
</comment>
<protein>
    <submittedName>
        <fullName evidence="2">Glyoxalase</fullName>
    </submittedName>
</protein>
<dbReference type="PANTHER" id="PTHR33993:SF5">
    <property type="entry name" value="GLYOXALASE"/>
    <property type="match status" value="1"/>
</dbReference>
<dbReference type="SUPFAM" id="SSF54593">
    <property type="entry name" value="Glyoxalase/Bleomycin resistance protein/Dihydroxybiphenyl dioxygenase"/>
    <property type="match status" value="1"/>
</dbReference>
<organism evidence="2 3">
    <name type="scientific">Aliidiomarina iranensis</name>
    <dbReference type="NCBI Taxonomy" id="1434071"/>
    <lineage>
        <taxon>Bacteria</taxon>
        <taxon>Pseudomonadati</taxon>
        <taxon>Pseudomonadota</taxon>
        <taxon>Gammaproteobacteria</taxon>
        <taxon>Alteromonadales</taxon>
        <taxon>Idiomarinaceae</taxon>
        <taxon>Aliidiomarina</taxon>
    </lineage>
</organism>
<dbReference type="AlphaFoldDB" id="A0A432VUB3"/>
<evidence type="ECO:0000259" key="1">
    <source>
        <dbReference type="PROSITE" id="PS51819"/>
    </source>
</evidence>
<dbReference type="Pfam" id="PF18029">
    <property type="entry name" value="Glyoxalase_6"/>
    <property type="match status" value="1"/>
</dbReference>
<reference evidence="3" key="1">
    <citation type="journal article" date="2018" name="Front. Microbiol.">
        <title>Genome-Based Analysis Reveals the Taxonomy and Diversity of the Family Idiomarinaceae.</title>
        <authorList>
            <person name="Liu Y."/>
            <person name="Lai Q."/>
            <person name="Shao Z."/>
        </authorList>
    </citation>
    <scope>NUCLEOTIDE SEQUENCE [LARGE SCALE GENOMIC DNA]</scope>
    <source>
        <strain evidence="3">GBPy7</strain>
    </source>
</reference>
<dbReference type="PROSITE" id="PS51819">
    <property type="entry name" value="VOC"/>
    <property type="match status" value="1"/>
</dbReference>
<dbReference type="Proteomes" id="UP000288395">
    <property type="component" value="Unassembled WGS sequence"/>
</dbReference>
<dbReference type="InterPro" id="IPR041581">
    <property type="entry name" value="Glyoxalase_6"/>
</dbReference>
<dbReference type="EMBL" id="PIPJ01000006">
    <property type="protein sequence ID" value="RUO20068.1"/>
    <property type="molecule type" value="Genomic_DNA"/>
</dbReference>
<feature type="domain" description="VOC" evidence="1">
    <location>
        <begin position="11"/>
        <end position="124"/>
    </location>
</feature>